<dbReference type="Gene3D" id="2.60.120.200">
    <property type="match status" value="2"/>
</dbReference>
<dbReference type="EMBL" id="CAXAMM010005893">
    <property type="protein sequence ID" value="CAK9009107.1"/>
    <property type="molecule type" value="Genomic_DNA"/>
</dbReference>
<dbReference type="InterPro" id="IPR008979">
    <property type="entry name" value="Galactose-bd-like_sf"/>
</dbReference>
<dbReference type="Gene3D" id="2.60.120.380">
    <property type="match status" value="1"/>
</dbReference>
<dbReference type="PROSITE" id="PS00018">
    <property type="entry name" value="EF_HAND_1"/>
    <property type="match status" value="4"/>
</dbReference>
<dbReference type="SUPFAM" id="SSF49899">
    <property type="entry name" value="Concanavalin A-like lectins/glucanases"/>
    <property type="match status" value="1"/>
</dbReference>
<feature type="region of interest" description="Disordered" evidence="1">
    <location>
        <begin position="240"/>
        <end position="269"/>
    </location>
</feature>
<dbReference type="InterPro" id="IPR013320">
    <property type="entry name" value="ConA-like_dom_sf"/>
</dbReference>
<feature type="domain" description="MAM" evidence="2">
    <location>
        <begin position="1159"/>
        <end position="1333"/>
    </location>
</feature>
<sequence>MVYRDVSGTTSSTKHRINDLTLKVTSPSGAVYYGNNGLTDGNFSTPGGSANDLDNVENVFVESPEGGVWTVEVLGDEINQDGFPATPDLDATYALVVAGVTPAIGMSLVSDVPDIVLPGTIVDVEIEVIEGDEALVGVPSIYYDMTGSGFTRADMTASGDTWVFDLPETTCGTAPAFYMEVTGDGGTTVTLPALGGDAPYTIDRIGEDLNYGEYDFETATGWNVTGSPATGDWELGTPDGFRGAPDADSDGSGQAYVTGSERGEDVDGGPTILTSPVFDLSDAPADVELSYARWFWNDDQRAGLADADRLLVEINDGSGWTTIESVDHAAGGEEWTQMTITVADFVSLTSNVQLRFTTDDTPNDSATEAALDAVSVSGFRCDDGAGCRADFDGNGTLDIFDFLAFQNAFTSGDLAADFDGNGTLDIFDFLAFQNEFAESTGYTDRCVARARCAGEAPSGLENIAARVGRHRRYVTHPKEQGRISMRGSKNSAVALRLVAGLGIGLVAAASATADDVIIIGDSLADTYPGVRTLEDSNGRTEAFYGVPMTTGLTADQAAMDFLARHGSEFGIGELELDLSHRTTLRDGKFTAFLFDQSVDGIPVHLGIGRVLVLDRGTDHVVVYAAGNLAQNDPGNLQDLVFLTPDQASAVVRNDIRFTNFVNFSEPELVAFYGNGQGEDAGQTRPAYRVTAEHASYPIVSQAYEAFIDAETGEQLLVQSVIAHVDVEGTTTGRATPGLLPDTASNPAVEQRLPLLEVMLRGGADAVSDLDGEFVIPHSGTSSVTVDGELSGPWVRINDVAGPELSASVVTTPPGPANLLFNPSPTQFTTAQVNAFLHTNLSYDLIKSRAPGFTGLDRQTQANVNINDNCNAFFSGGDLSINFFTAGGGCVNTAFSTVVAHEYGHFIVNRLGLSQGAFGEGYGDSVAINLYDTGIVGQGFLTGGGAVRNPEAARQQFPCGSAIHTCGQVLGGSWRWIRLNLTDTLGSGPAFAEAQDLFVGWSMITLGGDGGDSATPRTAIEVLTIDDNDGILGNGTPNYDEICMAFDRHGIDCPELDLISISVVDAPETLSSGQSGEVRVSIADSTAAFELGTQMLGLIIDGDTQMVPLVADGDEFVGTIPGQPGLTDLAYFITADADTGDTVRVPSEGGFPVLVGEVLVSLDFETAPGWTVENTAVDDGAWDRGAPLGATDDRIEDPPTDFDGSGSAFLTDRASGNSDVDGGPTTLVSPEFDLSDYGDAIVSYARWFRNDDRDVDRLRIEFSDNGGLSWSLAENVSDTPEGWVVAAVRVSDVVDVTSEFRVRFRATDNPNDSVTEAGIDAFRIIVDGATSCRADFDGNGTLDIFDFLAFQNAFSAGDLAADFDGSGTLDIFDFLAFQNEFTAGC</sequence>
<name>A0ABP0J427_9DINO</name>
<dbReference type="InterPro" id="IPR053783">
    <property type="entry name" value="Dockerin_dom_GC-type"/>
</dbReference>
<reference evidence="3 4" key="1">
    <citation type="submission" date="2024-02" db="EMBL/GenBank/DDBJ databases">
        <authorList>
            <person name="Chen Y."/>
            <person name="Shah S."/>
            <person name="Dougan E. K."/>
            <person name="Thang M."/>
            <person name="Chan C."/>
        </authorList>
    </citation>
    <scope>NUCLEOTIDE SEQUENCE [LARGE SCALE GENOMIC DNA]</scope>
</reference>
<keyword evidence="4" id="KW-1185">Reference proteome</keyword>
<dbReference type="SUPFAM" id="SSF49785">
    <property type="entry name" value="Galactose-binding domain-like"/>
    <property type="match status" value="1"/>
</dbReference>
<dbReference type="InterPro" id="IPR000998">
    <property type="entry name" value="MAM_dom"/>
</dbReference>
<comment type="caution">
    <text evidence="3">The sequence shown here is derived from an EMBL/GenBank/DDBJ whole genome shotgun (WGS) entry which is preliminary data.</text>
</comment>
<dbReference type="PROSITE" id="PS50060">
    <property type="entry name" value="MAM_2"/>
    <property type="match status" value="1"/>
</dbReference>
<proteinExistence type="predicted"/>
<gene>
    <name evidence="3" type="ORF">SCF082_LOCUS10162</name>
</gene>
<dbReference type="Proteomes" id="UP001642464">
    <property type="component" value="Unassembled WGS sequence"/>
</dbReference>
<evidence type="ECO:0000259" key="2">
    <source>
        <dbReference type="PROSITE" id="PS50060"/>
    </source>
</evidence>
<dbReference type="NCBIfam" id="NF041540">
    <property type="entry name" value="dockerin_GC"/>
    <property type="match status" value="2"/>
</dbReference>
<evidence type="ECO:0000256" key="1">
    <source>
        <dbReference type="SAM" id="MobiDB-lite"/>
    </source>
</evidence>
<dbReference type="SUPFAM" id="SSF55486">
    <property type="entry name" value="Metalloproteases ('zincins'), catalytic domain"/>
    <property type="match status" value="1"/>
</dbReference>
<protein>
    <submittedName>
        <fullName evidence="3">MAM domain-containing protein</fullName>
    </submittedName>
</protein>
<accession>A0ABP0J427</accession>
<organism evidence="3 4">
    <name type="scientific">Durusdinium trenchii</name>
    <dbReference type="NCBI Taxonomy" id="1381693"/>
    <lineage>
        <taxon>Eukaryota</taxon>
        <taxon>Sar</taxon>
        <taxon>Alveolata</taxon>
        <taxon>Dinophyceae</taxon>
        <taxon>Suessiales</taxon>
        <taxon>Symbiodiniaceae</taxon>
        <taxon>Durusdinium</taxon>
    </lineage>
</organism>
<evidence type="ECO:0000313" key="4">
    <source>
        <dbReference type="Proteomes" id="UP001642464"/>
    </source>
</evidence>
<dbReference type="InterPro" id="IPR018247">
    <property type="entry name" value="EF_Hand_1_Ca_BS"/>
</dbReference>
<evidence type="ECO:0000313" key="3">
    <source>
        <dbReference type="EMBL" id="CAK9009107.1"/>
    </source>
</evidence>